<dbReference type="Proteomes" id="UP000553888">
    <property type="component" value="Unassembled WGS sequence"/>
</dbReference>
<dbReference type="HAMAP" id="MF_01659">
    <property type="entry name" value="MenD"/>
    <property type="match status" value="1"/>
</dbReference>
<comment type="catalytic activity">
    <reaction evidence="6">
        <text>isochorismate + 2-oxoglutarate + H(+) = 5-enolpyruvoyl-6-hydroxy-2-succinyl-cyclohex-3-ene-1-carboxylate + CO2</text>
        <dbReference type="Rhea" id="RHEA:25593"/>
        <dbReference type="ChEBI" id="CHEBI:15378"/>
        <dbReference type="ChEBI" id="CHEBI:16526"/>
        <dbReference type="ChEBI" id="CHEBI:16810"/>
        <dbReference type="ChEBI" id="CHEBI:29780"/>
        <dbReference type="ChEBI" id="CHEBI:58818"/>
        <dbReference type="EC" id="2.2.1.9"/>
    </reaction>
</comment>
<proteinExistence type="inferred from homology"/>
<dbReference type="PANTHER" id="PTHR42916">
    <property type="entry name" value="2-SUCCINYL-5-ENOLPYRUVYL-6-HYDROXY-3-CYCLOHEXENE-1-CARBOXYLATE SYNTHASE"/>
    <property type="match status" value="1"/>
</dbReference>
<dbReference type="InterPro" id="IPR004433">
    <property type="entry name" value="MenaQ_synth_MenD"/>
</dbReference>
<dbReference type="GO" id="GO:0030976">
    <property type="term" value="F:thiamine pyrophosphate binding"/>
    <property type="evidence" value="ECO:0007669"/>
    <property type="project" value="UniProtKB-UniRule"/>
</dbReference>
<comment type="pathway">
    <text evidence="6">Quinol/quinone metabolism; 1,4-dihydroxy-2-naphthoate biosynthesis; 1,4-dihydroxy-2-naphthoate from chorismate: step 2/7.</text>
</comment>
<comment type="similarity">
    <text evidence="6">Belongs to the TPP enzyme family. MenD subfamily.</text>
</comment>
<keyword evidence="3 6" id="KW-0460">Magnesium</keyword>
<dbReference type="Gene3D" id="3.40.50.1220">
    <property type="entry name" value="TPP-binding domain"/>
    <property type="match status" value="1"/>
</dbReference>
<evidence type="ECO:0000313" key="8">
    <source>
        <dbReference type="EMBL" id="NYG97562.1"/>
    </source>
</evidence>
<keyword evidence="9" id="KW-1185">Reference proteome</keyword>
<comment type="cofactor">
    <cofactor evidence="6">
        <name>thiamine diphosphate</name>
        <dbReference type="ChEBI" id="CHEBI:58937"/>
    </cofactor>
    <text evidence="6">Binds 1 thiamine pyrophosphate per subunit.</text>
</comment>
<protein>
    <recommendedName>
        <fullName evidence="6">2-succinyl-5-enolpyruvyl-6-hydroxy-3-cyclohexene-1-carboxylate synthase</fullName>
        <shortName evidence="6">SEPHCHC synthase</shortName>
        <ecNumber evidence="6">2.2.1.9</ecNumber>
    </recommendedName>
    <alternativeName>
        <fullName evidence="6">Menaquinone biosynthesis protein MenD</fullName>
    </alternativeName>
</protein>
<dbReference type="CDD" id="cd07037">
    <property type="entry name" value="TPP_PYR_MenD"/>
    <property type="match status" value="1"/>
</dbReference>
<gene>
    <name evidence="6" type="primary">menD</name>
    <name evidence="8" type="ORF">BJ979_000188</name>
</gene>
<feature type="domain" description="Thiamine pyrophosphate enzyme N-terminal TPP-binding" evidence="7">
    <location>
        <begin position="17"/>
        <end position="126"/>
    </location>
</feature>
<dbReference type="GO" id="GO:0000287">
    <property type="term" value="F:magnesium ion binding"/>
    <property type="evidence" value="ECO:0007669"/>
    <property type="project" value="UniProtKB-UniRule"/>
</dbReference>
<dbReference type="CDD" id="cd02009">
    <property type="entry name" value="TPP_SHCHC_synthase"/>
    <property type="match status" value="1"/>
</dbReference>
<comment type="cofactor">
    <cofactor evidence="6">
        <name>Mg(2+)</name>
        <dbReference type="ChEBI" id="CHEBI:18420"/>
    </cofactor>
    <cofactor evidence="6">
        <name>Mn(2+)</name>
        <dbReference type="ChEBI" id="CHEBI:29035"/>
    </cofactor>
</comment>
<comment type="caution">
    <text evidence="8">The sequence shown here is derived from an EMBL/GenBank/DDBJ whole genome shotgun (WGS) entry which is preliminary data.</text>
</comment>
<dbReference type="EC" id="2.2.1.9" evidence="6"/>
<evidence type="ECO:0000256" key="1">
    <source>
        <dbReference type="ARBA" id="ARBA00022679"/>
    </source>
</evidence>
<comment type="subunit">
    <text evidence="6">Homodimer.</text>
</comment>
<evidence type="ECO:0000256" key="2">
    <source>
        <dbReference type="ARBA" id="ARBA00022723"/>
    </source>
</evidence>
<evidence type="ECO:0000256" key="3">
    <source>
        <dbReference type="ARBA" id="ARBA00022842"/>
    </source>
</evidence>
<dbReference type="PIRSF" id="PIRSF004983">
    <property type="entry name" value="MenD"/>
    <property type="match status" value="1"/>
</dbReference>
<comment type="pathway">
    <text evidence="6">Quinol/quinone metabolism; menaquinone biosynthesis.</text>
</comment>
<organism evidence="8 9">
    <name type="scientific">Schumannella luteola</name>
    <dbReference type="NCBI Taxonomy" id="472059"/>
    <lineage>
        <taxon>Bacteria</taxon>
        <taxon>Bacillati</taxon>
        <taxon>Actinomycetota</taxon>
        <taxon>Actinomycetes</taxon>
        <taxon>Micrococcales</taxon>
        <taxon>Microbacteriaceae</taxon>
        <taxon>Schumannella</taxon>
    </lineage>
</organism>
<dbReference type="InterPro" id="IPR012001">
    <property type="entry name" value="Thiamin_PyroP_enz_TPP-bd_dom"/>
</dbReference>
<sequence length="615" mass="63780">MTASPRTDAPASAFAARFLRGLIGLGVRDLVLCPGSRSQALALAAAEFERAGALTLHVRIDERGAGFLALGLAVETGRPVPVVMTSGTAVAELHPAVLEASHSGVALLVLSADRPAELRGRGSNQTTVQPGMFGGAVRAEWDVPAPDASTDIAGEVDALVAEIAEVLAAPLGGATVEGTTFAGAAAAGPGPLHVNLQFREPLSGALPAEELRLLRELAAASDTAESAARADAAAPTASTDRAPLVLRPEPGTVVIAGARAGERAERLARELGAPLLAEVSSGARFGPNAVPAYRALLDEPGFGDEIRRAIVLGQPTLSRQVPALLGRADVETIVVRAAGRDAYDPHGTARILDGSADIVVEGELPADTRAWIGRWVFASRALLEQRAEEAGAVDPPAAIDSTDYRERAAFARSQLERMRRPVTRDELVGAVWAATWPHDRLVLAASRLIRVADDTVPGRRIRVHANRGLAGIDGTIATALGIATASQRRPRGAGADDPTAPGARAAAGTTRLIIGDLALLHDAGSLALPAGEPHPRIQVIVGDDGGGTIFDGLEVAQSADAQLFDRVQLTPQPVDLEALARAYGWEFRRVANRGELDEAFTASSGPALIAVPLTR</sequence>
<dbReference type="UniPathway" id="UPA00079"/>
<dbReference type="UniPathway" id="UPA01057">
    <property type="reaction ID" value="UER00164"/>
</dbReference>
<comment type="function">
    <text evidence="6">Catalyzes the thiamine diphosphate-dependent decarboxylation of 2-oxoglutarate and the subsequent addition of the resulting succinic semialdehyde-thiamine pyrophosphate anion to isochorismate to yield 2-succinyl-5-enolpyruvyl-6-hydroxy-3-cyclohexene-1-carboxylate (SEPHCHC).</text>
</comment>
<name>A0A852Y6R6_9MICO</name>
<dbReference type="GO" id="GO:0009234">
    <property type="term" value="P:menaquinone biosynthetic process"/>
    <property type="evidence" value="ECO:0007669"/>
    <property type="project" value="UniProtKB-UniRule"/>
</dbReference>
<evidence type="ECO:0000256" key="6">
    <source>
        <dbReference type="HAMAP-Rule" id="MF_01659"/>
    </source>
</evidence>
<dbReference type="GO" id="GO:0070204">
    <property type="term" value="F:2-succinyl-5-enolpyruvyl-6-hydroxy-3-cyclohexene-1-carboxylic-acid synthase activity"/>
    <property type="evidence" value="ECO:0007669"/>
    <property type="project" value="UniProtKB-UniRule"/>
</dbReference>
<dbReference type="PANTHER" id="PTHR42916:SF1">
    <property type="entry name" value="PROTEIN PHYLLO, CHLOROPLASTIC"/>
    <property type="match status" value="1"/>
</dbReference>
<evidence type="ECO:0000256" key="4">
    <source>
        <dbReference type="ARBA" id="ARBA00023052"/>
    </source>
</evidence>
<dbReference type="RefSeq" id="WP_179564317.1">
    <property type="nucleotide sequence ID" value="NZ_JACBZY010000001.1"/>
</dbReference>
<keyword evidence="4 6" id="KW-0786">Thiamine pyrophosphate</keyword>
<dbReference type="NCBIfam" id="TIGR00173">
    <property type="entry name" value="menD"/>
    <property type="match status" value="1"/>
</dbReference>
<keyword evidence="2 6" id="KW-0479">Metal-binding</keyword>
<keyword evidence="1 6" id="KW-0808">Transferase</keyword>
<dbReference type="SUPFAM" id="SSF52518">
    <property type="entry name" value="Thiamin diphosphate-binding fold (THDP-binding)"/>
    <property type="match status" value="2"/>
</dbReference>
<evidence type="ECO:0000313" key="9">
    <source>
        <dbReference type="Proteomes" id="UP000553888"/>
    </source>
</evidence>
<evidence type="ECO:0000259" key="7">
    <source>
        <dbReference type="Pfam" id="PF02776"/>
    </source>
</evidence>
<reference evidence="8 9" key="1">
    <citation type="submission" date="2020-07" db="EMBL/GenBank/DDBJ databases">
        <title>Sequencing the genomes of 1000 actinobacteria strains.</title>
        <authorList>
            <person name="Klenk H.-P."/>
        </authorList>
    </citation>
    <scope>NUCLEOTIDE SEQUENCE [LARGE SCALE GENOMIC DNA]</scope>
    <source>
        <strain evidence="8 9">DSM 23141</strain>
    </source>
</reference>
<keyword evidence="5 6" id="KW-0464">Manganese</keyword>
<dbReference type="Pfam" id="PF02776">
    <property type="entry name" value="TPP_enzyme_N"/>
    <property type="match status" value="1"/>
</dbReference>
<dbReference type="InterPro" id="IPR029061">
    <property type="entry name" value="THDP-binding"/>
</dbReference>
<dbReference type="EMBL" id="JACBZY010000001">
    <property type="protein sequence ID" value="NYG97562.1"/>
    <property type="molecule type" value="Genomic_DNA"/>
</dbReference>
<dbReference type="Gene3D" id="3.40.50.970">
    <property type="match status" value="2"/>
</dbReference>
<dbReference type="GO" id="GO:0030145">
    <property type="term" value="F:manganese ion binding"/>
    <property type="evidence" value="ECO:0007669"/>
    <property type="project" value="UniProtKB-UniRule"/>
</dbReference>
<keyword evidence="6" id="KW-0474">Menaquinone biosynthesis</keyword>
<evidence type="ECO:0000256" key="5">
    <source>
        <dbReference type="ARBA" id="ARBA00023211"/>
    </source>
</evidence>
<dbReference type="AlphaFoldDB" id="A0A852Y6R6"/>
<accession>A0A852Y6R6</accession>